<dbReference type="CDD" id="cd16922">
    <property type="entry name" value="HATPase_EvgS-ArcB-TorS-like"/>
    <property type="match status" value="1"/>
</dbReference>
<dbReference type="SUPFAM" id="SSF47384">
    <property type="entry name" value="Homodimeric domain of signal transducing histidine kinase"/>
    <property type="match status" value="1"/>
</dbReference>
<keyword evidence="4" id="KW-0597">Phosphoprotein</keyword>
<organism evidence="14 15">
    <name type="scientific">Roseovarius lutimaris</name>
    <dbReference type="NCBI Taxonomy" id="1005928"/>
    <lineage>
        <taxon>Bacteria</taxon>
        <taxon>Pseudomonadati</taxon>
        <taxon>Pseudomonadota</taxon>
        <taxon>Alphaproteobacteria</taxon>
        <taxon>Rhodobacterales</taxon>
        <taxon>Roseobacteraceae</taxon>
        <taxon>Roseovarius</taxon>
    </lineage>
</organism>
<evidence type="ECO:0000313" key="15">
    <source>
        <dbReference type="Proteomes" id="UP000198599"/>
    </source>
</evidence>
<dbReference type="InterPro" id="IPR006189">
    <property type="entry name" value="CHASE_dom"/>
</dbReference>
<dbReference type="Pfam" id="PF08447">
    <property type="entry name" value="PAS_3"/>
    <property type="match status" value="1"/>
</dbReference>
<dbReference type="EMBL" id="FOVP01000032">
    <property type="protein sequence ID" value="SFO36563.1"/>
    <property type="molecule type" value="Genomic_DNA"/>
</dbReference>
<accession>A0A1I5GKU3</accession>
<dbReference type="Gene3D" id="3.30.565.10">
    <property type="entry name" value="Histidine kinase-like ATPase, C-terminal domain"/>
    <property type="match status" value="1"/>
</dbReference>
<dbReference type="OrthoDB" id="7179697at2"/>
<dbReference type="Proteomes" id="UP000198599">
    <property type="component" value="Unassembled WGS sequence"/>
</dbReference>
<evidence type="ECO:0000256" key="11">
    <source>
        <dbReference type="SAM" id="Phobius"/>
    </source>
</evidence>
<evidence type="ECO:0000313" key="14">
    <source>
        <dbReference type="EMBL" id="SFO36563.1"/>
    </source>
</evidence>
<dbReference type="PROSITE" id="PS50109">
    <property type="entry name" value="HIS_KIN"/>
    <property type="match status" value="1"/>
</dbReference>
<reference evidence="15" key="1">
    <citation type="submission" date="2016-10" db="EMBL/GenBank/DDBJ databases">
        <authorList>
            <person name="Varghese N."/>
            <person name="Submissions S."/>
        </authorList>
    </citation>
    <scope>NUCLEOTIDE SEQUENCE [LARGE SCALE GENOMIC DNA]</scope>
    <source>
        <strain evidence="15">DSM 28463</strain>
    </source>
</reference>
<evidence type="ECO:0000256" key="3">
    <source>
        <dbReference type="ARBA" id="ARBA00012438"/>
    </source>
</evidence>
<dbReference type="SMART" id="SM00388">
    <property type="entry name" value="HisKA"/>
    <property type="match status" value="1"/>
</dbReference>
<evidence type="ECO:0000256" key="1">
    <source>
        <dbReference type="ARBA" id="ARBA00000085"/>
    </source>
</evidence>
<dbReference type="SUPFAM" id="SSF55785">
    <property type="entry name" value="PYP-like sensor domain (PAS domain)"/>
    <property type="match status" value="1"/>
</dbReference>
<dbReference type="STRING" id="1005928.SAMN04487859_13222"/>
<keyword evidence="10 11" id="KW-0472">Membrane</keyword>
<dbReference type="SUPFAM" id="SSF55874">
    <property type="entry name" value="ATPase domain of HSP90 chaperone/DNA topoisomerase II/histidine kinase"/>
    <property type="match status" value="1"/>
</dbReference>
<dbReference type="CDD" id="cd00082">
    <property type="entry name" value="HisKA"/>
    <property type="match status" value="1"/>
</dbReference>
<evidence type="ECO:0000256" key="8">
    <source>
        <dbReference type="ARBA" id="ARBA00022989"/>
    </source>
</evidence>
<dbReference type="InterPro" id="IPR004358">
    <property type="entry name" value="Sig_transdc_His_kin-like_C"/>
</dbReference>
<dbReference type="FunFam" id="3.30.565.10:FF:000006">
    <property type="entry name" value="Sensor histidine kinase WalK"/>
    <property type="match status" value="1"/>
</dbReference>
<proteinExistence type="predicted"/>
<evidence type="ECO:0000256" key="9">
    <source>
        <dbReference type="ARBA" id="ARBA00023012"/>
    </source>
</evidence>
<dbReference type="AlphaFoldDB" id="A0A1I5GKU3"/>
<protein>
    <recommendedName>
        <fullName evidence="3">histidine kinase</fullName>
        <ecNumber evidence="3">2.7.13.3</ecNumber>
    </recommendedName>
</protein>
<dbReference type="FunFam" id="1.10.287.130:FF:000001">
    <property type="entry name" value="Two-component sensor histidine kinase"/>
    <property type="match status" value="1"/>
</dbReference>
<dbReference type="InterPro" id="IPR013655">
    <property type="entry name" value="PAS_fold_3"/>
</dbReference>
<evidence type="ECO:0000259" key="13">
    <source>
        <dbReference type="PROSITE" id="PS50839"/>
    </source>
</evidence>
<evidence type="ECO:0000256" key="7">
    <source>
        <dbReference type="ARBA" id="ARBA00022777"/>
    </source>
</evidence>
<dbReference type="EC" id="2.7.13.3" evidence="3"/>
<evidence type="ECO:0000256" key="10">
    <source>
        <dbReference type="ARBA" id="ARBA00023136"/>
    </source>
</evidence>
<dbReference type="PANTHER" id="PTHR43047:SF72">
    <property type="entry name" value="OSMOSENSING HISTIDINE PROTEIN KINASE SLN1"/>
    <property type="match status" value="1"/>
</dbReference>
<comment type="subcellular location">
    <subcellularLocation>
        <location evidence="2">Membrane</location>
    </subcellularLocation>
</comment>
<dbReference type="GO" id="GO:0005886">
    <property type="term" value="C:plasma membrane"/>
    <property type="evidence" value="ECO:0007669"/>
    <property type="project" value="TreeGrafter"/>
</dbReference>
<dbReference type="SMART" id="SM01079">
    <property type="entry name" value="CHASE"/>
    <property type="match status" value="1"/>
</dbReference>
<keyword evidence="15" id="KW-1185">Reference proteome</keyword>
<dbReference type="PANTHER" id="PTHR43047">
    <property type="entry name" value="TWO-COMPONENT HISTIDINE PROTEIN KINASE"/>
    <property type="match status" value="1"/>
</dbReference>
<keyword evidence="5" id="KW-0808">Transferase</keyword>
<dbReference type="InterPro" id="IPR035965">
    <property type="entry name" value="PAS-like_dom_sf"/>
</dbReference>
<dbReference type="Pfam" id="PF03924">
    <property type="entry name" value="CHASE"/>
    <property type="match status" value="1"/>
</dbReference>
<keyword evidence="9" id="KW-0902">Two-component regulatory system</keyword>
<comment type="catalytic activity">
    <reaction evidence="1">
        <text>ATP + protein L-histidine = ADP + protein N-phospho-L-histidine.</text>
        <dbReference type="EC" id="2.7.13.3"/>
    </reaction>
</comment>
<dbReference type="GO" id="GO:0000155">
    <property type="term" value="F:phosphorelay sensor kinase activity"/>
    <property type="evidence" value="ECO:0007669"/>
    <property type="project" value="InterPro"/>
</dbReference>
<feature type="domain" description="Histidine kinase" evidence="12">
    <location>
        <begin position="595"/>
        <end position="814"/>
    </location>
</feature>
<dbReference type="InterPro" id="IPR003594">
    <property type="entry name" value="HATPase_dom"/>
</dbReference>
<feature type="transmembrane region" description="Helical" evidence="11">
    <location>
        <begin position="303"/>
        <end position="324"/>
    </location>
</feature>
<dbReference type="Pfam" id="PF02518">
    <property type="entry name" value="HATPase_c"/>
    <property type="match status" value="1"/>
</dbReference>
<dbReference type="InterPro" id="IPR003661">
    <property type="entry name" value="HisK_dim/P_dom"/>
</dbReference>
<dbReference type="Gene3D" id="3.30.450.350">
    <property type="entry name" value="CHASE domain"/>
    <property type="match status" value="1"/>
</dbReference>
<dbReference type="Gene3D" id="3.30.450.20">
    <property type="entry name" value="PAS domain"/>
    <property type="match status" value="2"/>
</dbReference>
<dbReference type="InterPro" id="IPR036097">
    <property type="entry name" value="HisK_dim/P_sf"/>
</dbReference>
<dbReference type="InterPro" id="IPR005467">
    <property type="entry name" value="His_kinase_dom"/>
</dbReference>
<name>A0A1I5GKU3_9RHOB</name>
<dbReference type="GO" id="GO:0009927">
    <property type="term" value="F:histidine phosphotransfer kinase activity"/>
    <property type="evidence" value="ECO:0007669"/>
    <property type="project" value="TreeGrafter"/>
</dbReference>
<dbReference type="InterPro" id="IPR036890">
    <property type="entry name" value="HATPase_C_sf"/>
</dbReference>
<dbReference type="InterPro" id="IPR042240">
    <property type="entry name" value="CHASE_sf"/>
</dbReference>
<dbReference type="PROSITE" id="PS50839">
    <property type="entry name" value="CHASE"/>
    <property type="match status" value="1"/>
</dbReference>
<evidence type="ECO:0000256" key="5">
    <source>
        <dbReference type="ARBA" id="ARBA00022679"/>
    </source>
</evidence>
<keyword evidence="6 11" id="KW-0812">Transmembrane</keyword>
<dbReference type="Pfam" id="PF00512">
    <property type="entry name" value="HisKA"/>
    <property type="match status" value="1"/>
</dbReference>
<feature type="domain" description="CHASE" evidence="13">
    <location>
        <begin position="129"/>
        <end position="234"/>
    </location>
</feature>
<evidence type="ECO:0000259" key="12">
    <source>
        <dbReference type="PROSITE" id="PS50109"/>
    </source>
</evidence>
<evidence type="ECO:0000256" key="4">
    <source>
        <dbReference type="ARBA" id="ARBA00022553"/>
    </source>
</evidence>
<keyword evidence="7" id="KW-0418">Kinase</keyword>
<gene>
    <name evidence="14" type="ORF">SAMN04487859_13222</name>
</gene>
<dbReference type="SMART" id="SM00387">
    <property type="entry name" value="HATPase_c"/>
    <property type="match status" value="1"/>
</dbReference>
<dbReference type="Gene3D" id="1.10.287.130">
    <property type="match status" value="1"/>
</dbReference>
<feature type="transmembrane region" description="Helical" evidence="11">
    <location>
        <begin position="6"/>
        <end position="29"/>
    </location>
</feature>
<evidence type="ECO:0000256" key="2">
    <source>
        <dbReference type="ARBA" id="ARBA00004370"/>
    </source>
</evidence>
<keyword evidence="8 11" id="KW-1133">Transmembrane helix</keyword>
<evidence type="ECO:0000256" key="6">
    <source>
        <dbReference type="ARBA" id="ARBA00022692"/>
    </source>
</evidence>
<dbReference type="PRINTS" id="PR00344">
    <property type="entry name" value="BCTRLSENSOR"/>
</dbReference>
<sequence>MSSDHSARWIQGISLIFFLGLSFSSFLLVHKVAQSRSQEAFQILVDQSLISLDRRFEDYSRILDGLNGLVMASDGVTALEMSNYAKALNVNDSMFMLDAIGLAAVAPEGNGLRGNLFALTDSLSQFRSLPSTLQADHFIVQYIEPLASNKMFLGLDFASNSDLLAIAKKARDTGQTLIAGHFPALVPQIGESRLFMLKPIYKPLQSAYPMKPQKEGFLGFAFAVLNVEDFFTGLTTAQGKMIEIQAEFTAKTSIDDIKTVPAMAIDAPDYSQRQSIEKFGQTFSMSLRSTPQFDSIQPFRARWIVLTLGLLITALVSTILRVLIRKNQTIAVTIAQKTRDLETQDKEKRSILENAMLAILSVNKSGEILHANEAALKLLLPLTNQMCLSKKSLSDLLPDMDLQDVGGWSKLHVTSAIDKGEPLIIEVEKKTWFTAEGETRTTLLMRDITVTERHAKEIAEAEQRWNLALMSVQIGVFDIDLERETSVVSDTWLANMRTEALPSCKNPYQEQMVRMHPDDLVRFIKAEAACIEGRTDRAEVRFRVNVANDEWRWIKSDAVVVERAPDGTALRMLGIQTDVTETFKLERMKRDFVATVSHELRTPLTSIIGALGLLQAHSQAEKPKSSDRLIEIALSNSDRLASLVNDILDMEKMNSGNMNLEVNSFSLNEILSDASQQCETYASQWNVGVEVSKPEVEQMISTDKKRVIQVLTNLLSNACKFAYSETTVRLTAEVLQTHMKISVSNFGPGIPEEFRSKIFQPFSQADNSDARQRGGTGLGLSISRTLIELMGGTIGFESEPDQETVFWFTCPLTNVSEVLAVA</sequence>